<feature type="region of interest" description="Disordered" evidence="1">
    <location>
        <begin position="1"/>
        <end position="22"/>
    </location>
</feature>
<feature type="compositionally biased region" description="Polar residues" evidence="1">
    <location>
        <begin position="40"/>
        <end position="56"/>
    </location>
</feature>
<feature type="region of interest" description="Disordered" evidence="1">
    <location>
        <begin position="40"/>
        <end position="86"/>
    </location>
</feature>
<dbReference type="AlphaFoldDB" id="A0A418B742"/>
<evidence type="ECO:0000313" key="2">
    <source>
        <dbReference type="EMBL" id="RHY33986.1"/>
    </source>
</evidence>
<evidence type="ECO:0000313" key="3">
    <source>
        <dbReference type="Proteomes" id="UP000285060"/>
    </source>
</evidence>
<comment type="caution">
    <text evidence="2">The sequence shown here is derived from an EMBL/GenBank/DDBJ whole genome shotgun (WGS) entry which is preliminary data.</text>
</comment>
<keyword evidence="3" id="KW-1185">Reference proteome</keyword>
<organism evidence="2 3">
    <name type="scientific">Aphanomyces invadans</name>
    <dbReference type="NCBI Taxonomy" id="157072"/>
    <lineage>
        <taxon>Eukaryota</taxon>
        <taxon>Sar</taxon>
        <taxon>Stramenopiles</taxon>
        <taxon>Oomycota</taxon>
        <taxon>Saprolegniomycetes</taxon>
        <taxon>Saprolegniales</taxon>
        <taxon>Verrucalvaceae</taxon>
        <taxon>Aphanomyces</taxon>
    </lineage>
</organism>
<name>A0A418B742_9STRA</name>
<gene>
    <name evidence="2" type="ORF">DYB32_001223</name>
</gene>
<accession>A0A418B742</accession>
<proteinExistence type="predicted"/>
<dbReference type="VEuPathDB" id="FungiDB:H310_00590"/>
<reference evidence="2 3" key="1">
    <citation type="submission" date="2018-08" db="EMBL/GenBank/DDBJ databases">
        <title>Aphanomyces genome sequencing and annotation.</title>
        <authorList>
            <person name="Minardi D."/>
            <person name="Oidtmann B."/>
            <person name="Van Der Giezen M."/>
            <person name="Studholme D.J."/>
        </authorList>
    </citation>
    <scope>NUCLEOTIDE SEQUENCE [LARGE SCALE GENOMIC DNA]</scope>
    <source>
        <strain evidence="2 3">NJM0002</strain>
    </source>
</reference>
<dbReference type="Proteomes" id="UP000285060">
    <property type="component" value="Unassembled WGS sequence"/>
</dbReference>
<evidence type="ECO:0000256" key="1">
    <source>
        <dbReference type="SAM" id="MobiDB-lite"/>
    </source>
</evidence>
<dbReference type="EMBL" id="QUSY01000048">
    <property type="protein sequence ID" value="RHY33986.1"/>
    <property type="molecule type" value="Genomic_DNA"/>
</dbReference>
<protein>
    <submittedName>
        <fullName evidence="2">Uncharacterized protein</fullName>
    </submittedName>
</protein>
<sequence length="239" mass="26031">MEPPPPHAERASPTTPAPVAPIDTTNLILQEILISAQDTLGQQASTSPLRRASTSPVLYRTESEISSLNRSPRARDASSSKLSKRASIQIMGSSTDSTKGRLTRAPSISVPNLDRTQFDKDVELVLFIDQLKADLNRSQQEVESGSFVHQRPTNVMRLHDLESALLEAKRTEERALHLVVAAIGKVRLSNCEADPDGWISQARLESLLNNPSLADLSLEDRVAAACTTATRAKFKVTAT</sequence>